<evidence type="ECO:0000313" key="3">
    <source>
        <dbReference type="Proteomes" id="UP000070352"/>
    </source>
</evidence>
<proteinExistence type="predicted"/>
<keyword evidence="1" id="KW-1133">Transmembrane helix</keyword>
<organism evidence="2 3">
    <name type="scientific">Tepidibacillus decaturensis</name>
    <dbReference type="NCBI Taxonomy" id="1413211"/>
    <lineage>
        <taxon>Bacteria</taxon>
        <taxon>Bacillati</taxon>
        <taxon>Bacillota</taxon>
        <taxon>Bacilli</taxon>
        <taxon>Bacillales</taxon>
        <taxon>Bacillaceae</taxon>
        <taxon>Tepidibacillus</taxon>
    </lineage>
</organism>
<sequence>MLLLFQYSLVVLIGLAGGLAVGSGLVAFVTVLDIIPRLTQLIKGFRYMKWFERALVSGAVIFTWIDLREIIFHLPKILIFIFGAFSGIFVGMLAGALTEVLNVLPILAKRVNMANAILFLLMAMVFGKIAGSLIHWLIYVPNS</sequence>
<dbReference type="InterPro" id="IPR020144">
    <property type="entry name" value="SpoVAB"/>
</dbReference>
<gene>
    <name evidence="2" type="ORF">U473_04460</name>
</gene>
<evidence type="ECO:0000256" key="1">
    <source>
        <dbReference type="SAM" id="Phobius"/>
    </source>
</evidence>
<evidence type="ECO:0000313" key="2">
    <source>
        <dbReference type="EMBL" id="KXG43349.1"/>
    </source>
</evidence>
<dbReference type="STRING" id="1413211.U473_04460"/>
<reference evidence="2 3" key="1">
    <citation type="submission" date="2016-02" db="EMBL/GenBank/DDBJ databases">
        <title>Draft Genome for Tepidibacillus decaturensis nov. sp. Strain Z9, an Anaerobic, Moderately Thermophilic and Heterotrophic Bacterium from Deep Subsurface of the Illinois Basin, USA.</title>
        <authorList>
            <person name="Dong Y."/>
            <person name="Chang J.Y."/>
            <person name="Sanford R."/>
            <person name="Fouke B.W."/>
        </authorList>
    </citation>
    <scope>NUCLEOTIDE SEQUENCE [LARGE SCALE GENOMIC DNA]</scope>
    <source>
        <strain evidence="2 3">Z9</strain>
    </source>
</reference>
<feature type="transmembrane region" description="Helical" evidence="1">
    <location>
        <begin position="47"/>
        <end position="65"/>
    </location>
</feature>
<accession>A0A135L390</accession>
<keyword evidence="1" id="KW-0812">Transmembrane</keyword>
<dbReference type="AlphaFoldDB" id="A0A135L390"/>
<feature type="transmembrane region" description="Helical" evidence="1">
    <location>
        <begin position="6"/>
        <end position="35"/>
    </location>
</feature>
<feature type="transmembrane region" description="Helical" evidence="1">
    <location>
        <begin position="77"/>
        <end position="104"/>
    </location>
</feature>
<dbReference type="Proteomes" id="UP000070352">
    <property type="component" value="Unassembled WGS sequence"/>
</dbReference>
<feature type="transmembrane region" description="Helical" evidence="1">
    <location>
        <begin position="116"/>
        <end position="138"/>
    </location>
</feature>
<dbReference type="Pfam" id="PF13782">
    <property type="entry name" value="SpoVAB"/>
    <property type="match status" value="1"/>
</dbReference>
<dbReference type="EMBL" id="LSKU01000001">
    <property type="protein sequence ID" value="KXG43349.1"/>
    <property type="molecule type" value="Genomic_DNA"/>
</dbReference>
<comment type="caution">
    <text evidence="2">The sequence shown here is derived from an EMBL/GenBank/DDBJ whole genome shotgun (WGS) entry which is preliminary data.</text>
</comment>
<dbReference type="RefSeq" id="WP_068723754.1">
    <property type="nucleotide sequence ID" value="NZ_LSKU01000001.1"/>
</dbReference>
<keyword evidence="3" id="KW-1185">Reference proteome</keyword>
<protein>
    <submittedName>
        <fullName evidence="2">Stage V sporulation protein AB</fullName>
    </submittedName>
</protein>
<name>A0A135L390_9BACI</name>
<keyword evidence="1" id="KW-0472">Membrane</keyword>
<dbReference type="OrthoDB" id="9790504at2"/>